<dbReference type="InParanoid" id="A8JHD5"/>
<dbReference type="HOGENOM" id="CLU_1770689_0_0_1"/>
<evidence type="ECO:0000313" key="2">
    <source>
        <dbReference type="Proteomes" id="UP000006906"/>
    </source>
</evidence>
<gene>
    <name evidence="1" type="ORF">CHLRE_12g515100v5</name>
</gene>
<keyword evidence="2" id="KW-1185">Reference proteome</keyword>
<protein>
    <submittedName>
        <fullName evidence="1">Uncharacterized protein</fullName>
    </submittedName>
</protein>
<dbReference type="PaxDb" id="3055-EDO96723"/>
<dbReference type="RefSeq" id="XP_001702985.1">
    <property type="nucleotide sequence ID" value="XM_001702933.3"/>
</dbReference>
<dbReference type="Gramene" id="PNW75155">
    <property type="protein sequence ID" value="PNW75155"/>
    <property type="gene ID" value="CHLRE_12g515100v5"/>
</dbReference>
<dbReference type="OrthoDB" id="10624666at2759"/>
<proteinExistence type="predicted"/>
<dbReference type="GeneID" id="5728556"/>
<evidence type="ECO:0000313" key="1">
    <source>
        <dbReference type="EMBL" id="PNW75155.1"/>
    </source>
</evidence>
<dbReference type="Proteomes" id="UP000006906">
    <property type="component" value="Chromosome 12"/>
</dbReference>
<reference evidence="1 2" key="1">
    <citation type="journal article" date="2007" name="Science">
        <title>The Chlamydomonas genome reveals the evolution of key animal and plant functions.</title>
        <authorList>
            <person name="Merchant S.S."/>
            <person name="Prochnik S.E."/>
            <person name="Vallon O."/>
            <person name="Harris E.H."/>
            <person name="Karpowicz S.J."/>
            <person name="Witman G.B."/>
            <person name="Terry A."/>
            <person name="Salamov A."/>
            <person name="Fritz-Laylin L.K."/>
            <person name="Marechal-Drouard L."/>
            <person name="Marshall W.F."/>
            <person name="Qu L.H."/>
            <person name="Nelson D.R."/>
            <person name="Sanderfoot A.A."/>
            <person name="Spalding M.H."/>
            <person name="Kapitonov V.V."/>
            <person name="Ren Q."/>
            <person name="Ferris P."/>
            <person name="Lindquist E."/>
            <person name="Shapiro H."/>
            <person name="Lucas S.M."/>
            <person name="Grimwood J."/>
            <person name="Schmutz J."/>
            <person name="Cardol P."/>
            <person name="Cerutti H."/>
            <person name="Chanfreau G."/>
            <person name="Chen C.L."/>
            <person name="Cognat V."/>
            <person name="Croft M.T."/>
            <person name="Dent R."/>
            <person name="Dutcher S."/>
            <person name="Fernandez E."/>
            <person name="Fukuzawa H."/>
            <person name="Gonzalez-Ballester D."/>
            <person name="Gonzalez-Halphen D."/>
            <person name="Hallmann A."/>
            <person name="Hanikenne M."/>
            <person name="Hippler M."/>
            <person name="Inwood W."/>
            <person name="Jabbari K."/>
            <person name="Kalanon M."/>
            <person name="Kuras R."/>
            <person name="Lefebvre P.A."/>
            <person name="Lemaire S.D."/>
            <person name="Lobanov A.V."/>
            <person name="Lohr M."/>
            <person name="Manuell A."/>
            <person name="Meier I."/>
            <person name="Mets L."/>
            <person name="Mittag M."/>
            <person name="Mittelmeier T."/>
            <person name="Moroney J.V."/>
            <person name="Moseley J."/>
            <person name="Napoli C."/>
            <person name="Nedelcu A.M."/>
            <person name="Niyogi K."/>
            <person name="Novoselov S.V."/>
            <person name="Paulsen I.T."/>
            <person name="Pazour G."/>
            <person name="Purton S."/>
            <person name="Ral J.P."/>
            <person name="Riano-Pachon D.M."/>
            <person name="Riekhof W."/>
            <person name="Rymarquis L."/>
            <person name="Schroda M."/>
            <person name="Stern D."/>
            <person name="Umen J."/>
            <person name="Willows R."/>
            <person name="Wilson N."/>
            <person name="Zimmer S.L."/>
            <person name="Allmer J."/>
            <person name="Balk J."/>
            <person name="Bisova K."/>
            <person name="Chen C.J."/>
            <person name="Elias M."/>
            <person name="Gendler K."/>
            <person name="Hauser C."/>
            <person name="Lamb M.R."/>
            <person name="Ledford H."/>
            <person name="Long J.C."/>
            <person name="Minagawa J."/>
            <person name="Page M.D."/>
            <person name="Pan J."/>
            <person name="Pootakham W."/>
            <person name="Roje S."/>
            <person name="Rose A."/>
            <person name="Stahlberg E."/>
            <person name="Terauchi A.M."/>
            <person name="Yang P."/>
            <person name="Ball S."/>
            <person name="Bowler C."/>
            <person name="Dieckmann C.L."/>
            <person name="Gladyshev V.N."/>
            <person name="Green P."/>
            <person name="Jorgensen R."/>
            <person name="Mayfield S."/>
            <person name="Mueller-Roeber B."/>
            <person name="Rajamani S."/>
            <person name="Sayre R.T."/>
            <person name="Brokstein P."/>
            <person name="Dubchak I."/>
            <person name="Goodstein D."/>
            <person name="Hornick L."/>
            <person name="Huang Y.W."/>
            <person name="Jhaveri J."/>
            <person name="Luo Y."/>
            <person name="Martinez D."/>
            <person name="Ngau W.C."/>
            <person name="Otillar B."/>
            <person name="Poliakov A."/>
            <person name="Porter A."/>
            <person name="Szajkowski L."/>
            <person name="Werner G."/>
            <person name="Zhou K."/>
            <person name="Grigoriev I.V."/>
            <person name="Rokhsar D.S."/>
            <person name="Grossman A.R."/>
        </authorList>
    </citation>
    <scope>NUCLEOTIDE SEQUENCE [LARGE SCALE GENOMIC DNA]</scope>
    <source>
        <strain evidence="2">CC-503</strain>
    </source>
</reference>
<name>A8JHD5_CHLRE</name>
<sequence length="147" mass="15334">MAARQEQWDEEKAAGPQLQALPAAMSAASAEAAAAAAGAEALPPPMMPVNIQPSSYQTGCRIRGRYGDTACIERGRGMCDPANAEAVAAVRSAASVKARTTCSRGVCRKWQARAAVQRFRAKKKAQLAAAEVVDISSDSDSDVEIVG</sequence>
<organism evidence="1 2">
    <name type="scientific">Chlamydomonas reinhardtii</name>
    <name type="common">Chlamydomonas smithii</name>
    <dbReference type="NCBI Taxonomy" id="3055"/>
    <lineage>
        <taxon>Eukaryota</taxon>
        <taxon>Viridiplantae</taxon>
        <taxon>Chlorophyta</taxon>
        <taxon>core chlorophytes</taxon>
        <taxon>Chlorophyceae</taxon>
        <taxon>CS clade</taxon>
        <taxon>Chlamydomonadales</taxon>
        <taxon>Chlamydomonadaceae</taxon>
        <taxon>Chlamydomonas</taxon>
    </lineage>
</organism>
<dbReference type="KEGG" id="cre:CHLRE_12g515100v5"/>
<dbReference type="AlphaFoldDB" id="A8JHD5"/>
<accession>A8JHD5</accession>
<dbReference type="EMBL" id="CM008973">
    <property type="protein sequence ID" value="PNW75155.1"/>
    <property type="molecule type" value="Genomic_DNA"/>
</dbReference>